<accession>A0ABY4R4G1</accession>
<organism evidence="2 3">
    <name type="scientific">Mixta hanseatica</name>
    <dbReference type="NCBI Taxonomy" id="2872648"/>
    <lineage>
        <taxon>Bacteria</taxon>
        <taxon>Pseudomonadati</taxon>
        <taxon>Pseudomonadota</taxon>
        <taxon>Gammaproteobacteria</taxon>
        <taxon>Enterobacterales</taxon>
        <taxon>Erwiniaceae</taxon>
        <taxon>Mixta</taxon>
    </lineage>
</organism>
<dbReference type="Proteomes" id="UP001056635">
    <property type="component" value="Chromosome"/>
</dbReference>
<dbReference type="EMBL" id="CP082904">
    <property type="protein sequence ID" value="UQY43071.1"/>
    <property type="molecule type" value="Genomic_DNA"/>
</dbReference>
<sequence>MRFIGFLTLLLSLLFGAIATSNADPLTHSNPMTDCLNNHILPQLGSNAQPEEIVNHAFILCKPFVDSWLVSYPDPRRQQLERALRQFYLDRLSAARNRSAR</sequence>
<keyword evidence="3" id="KW-1185">Reference proteome</keyword>
<reference evidence="2" key="1">
    <citation type="submission" date="2021-09" db="EMBL/GenBank/DDBJ databases">
        <title>First case of bloodstream infection caused by Mixta hanseatica sp. nov., a member of the Erwiniaceae family.</title>
        <authorList>
            <person name="Both A."/>
            <person name="Huang J."/>
            <person name="Wenzel P."/>
            <person name="Aepfelbacher M."/>
            <person name="Rohde H."/>
            <person name="Christner M."/>
            <person name="Hentschke M."/>
        </authorList>
    </citation>
    <scope>NUCLEOTIDE SEQUENCE</scope>
    <source>
        <strain evidence="2">X22927</strain>
    </source>
</reference>
<proteinExistence type="predicted"/>
<evidence type="ECO:0000256" key="1">
    <source>
        <dbReference type="SAM" id="SignalP"/>
    </source>
</evidence>
<feature type="chain" id="PRO_5045306717" evidence="1">
    <location>
        <begin position="24"/>
        <end position="101"/>
    </location>
</feature>
<dbReference type="RefSeq" id="WP_249891765.1">
    <property type="nucleotide sequence ID" value="NZ_CP082904.1"/>
</dbReference>
<protein>
    <submittedName>
        <fullName evidence="2">Uncharacterized protein</fullName>
    </submittedName>
</protein>
<name>A0ABY4R4G1_9GAMM</name>
<evidence type="ECO:0000313" key="3">
    <source>
        <dbReference type="Proteomes" id="UP001056635"/>
    </source>
</evidence>
<feature type="signal peptide" evidence="1">
    <location>
        <begin position="1"/>
        <end position="23"/>
    </location>
</feature>
<keyword evidence="1" id="KW-0732">Signal</keyword>
<gene>
    <name evidence="2" type="ORF">K6958_14320</name>
</gene>
<evidence type="ECO:0000313" key="2">
    <source>
        <dbReference type="EMBL" id="UQY43071.1"/>
    </source>
</evidence>